<proteinExistence type="predicted"/>
<keyword evidence="3" id="KW-1185">Reference proteome</keyword>
<dbReference type="AlphaFoldDB" id="A0A7R9KQQ4"/>
<dbReference type="OrthoDB" id="10593079at2759"/>
<dbReference type="Proteomes" id="UP000759131">
    <property type="component" value="Unassembled WGS sequence"/>
</dbReference>
<organism evidence="2">
    <name type="scientific">Medioppia subpectinata</name>
    <dbReference type="NCBI Taxonomy" id="1979941"/>
    <lineage>
        <taxon>Eukaryota</taxon>
        <taxon>Metazoa</taxon>
        <taxon>Ecdysozoa</taxon>
        <taxon>Arthropoda</taxon>
        <taxon>Chelicerata</taxon>
        <taxon>Arachnida</taxon>
        <taxon>Acari</taxon>
        <taxon>Acariformes</taxon>
        <taxon>Sarcoptiformes</taxon>
        <taxon>Oribatida</taxon>
        <taxon>Brachypylina</taxon>
        <taxon>Oppioidea</taxon>
        <taxon>Oppiidae</taxon>
        <taxon>Medioppia</taxon>
    </lineage>
</organism>
<evidence type="ECO:0000313" key="3">
    <source>
        <dbReference type="Proteomes" id="UP000759131"/>
    </source>
</evidence>
<gene>
    <name evidence="2" type="ORF">OSB1V03_LOCUS6659</name>
</gene>
<dbReference type="EMBL" id="OC858247">
    <property type="protein sequence ID" value="CAD7626226.1"/>
    <property type="molecule type" value="Genomic_DNA"/>
</dbReference>
<accession>A0A7R9KQQ4</accession>
<protein>
    <submittedName>
        <fullName evidence="2">Uncharacterized protein</fullName>
    </submittedName>
</protein>
<reference evidence="2" key="1">
    <citation type="submission" date="2020-11" db="EMBL/GenBank/DDBJ databases">
        <authorList>
            <person name="Tran Van P."/>
        </authorList>
    </citation>
    <scope>NUCLEOTIDE SEQUENCE</scope>
</reference>
<evidence type="ECO:0000256" key="1">
    <source>
        <dbReference type="SAM" id="MobiDB-lite"/>
    </source>
</evidence>
<name>A0A7R9KQQ4_9ACAR</name>
<sequence>MLKGREGLLCGLQSPSEVNVRRDSESSSVTSPAEPLSPSLLSVALTHISFRSTIGGKYLAKHLMRLSPNIYHKWSTMPNSVEYCLQNILTQLTVKDYETNTNAMQLQTNSDVECDHKIDNKIPVTECQPKLIDFLNDPNIEDN</sequence>
<feature type="region of interest" description="Disordered" evidence="1">
    <location>
        <begin position="14"/>
        <end position="36"/>
    </location>
</feature>
<evidence type="ECO:0000313" key="2">
    <source>
        <dbReference type="EMBL" id="CAD7626226.1"/>
    </source>
</evidence>
<dbReference type="EMBL" id="CAJPIZ010003672">
    <property type="protein sequence ID" value="CAG2106656.1"/>
    <property type="molecule type" value="Genomic_DNA"/>
</dbReference>